<dbReference type="PANTHER" id="PTHR13610:SF11">
    <property type="entry name" value="METHYLTRANSFERASE DOMAIN-CONTAINING PROTEIN"/>
    <property type="match status" value="1"/>
</dbReference>
<dbReference type="GO" id="GO:0016279">
    <property type="term" value="F:protein-lysine N-methyltransferase activity"/>
    <property type="evidence" value="ECO:0007669"/>
    <property type="project" value="InterPro"/>
</dbReference>
<dbReference type="InterPro" id="IPR029063">
    <property type="entry name" value="SAM-dependent_MTases_sf"/>
</dbReference>
<keyword evidence="4" id="KW-0949">S-adenosyl-L-methionine</keyword>
<dbReference type="SUPFAM" id="SSF53335">
    <property type="entry name" value="S-adenosyl-L-methionine-dependent methyltransferases"/>
    <property type="match status" value="1"/>
</dbReference>
<dbReference type="CDD" id="cd02440">
    <property type="entry name" value="AdoMet_MTases"/>
    <property type="match status" value="1"/>
</dbReference>
<gene>
    <name evidence="5" type="ORF">NSCI0253_LOCUS14079</name>
</gene>
<protein>
    <recommendedName>
        <fullName evidence="6">Methyltransferase domain-containing protein</fullName>
    </recommendedName>
</protein>
<proteinExistence type="inferred from homology"/>
<dbReference type="PANTHER" id="PTHR13610">
    <property type="entry name" value="METHYLTRANSFERASE DOMAIN-CONTAINING PROTEIN"/>
    <property type="match status" value="1"/>
</dbReference>
<evidence type="ECO:0000256" key="3">
    <source>
        <dbReference type="ARBA" id="ARBA00022679"/>
    </source>
</evidence>
<comment type="similarity">
    <text evidence="1">Belongs to the ANT/ATPSC lysine N-methyltransferase family.</text>
</comment>
<evidence type="ECO:0000256" key="2">
    <source>
        <dbReference type="ARBA" id="ARBA00022603"/>
    </source>
</evidence>
<evidence type="ECO:0000313" key="5">
    <source>
        <dbReference type="EMBL" id="CAD8839731.1"/>
    </source>
</evidence>
<dbReference type="GO" id="GO:0032259">
    <property type="term" value="P:methylation"/>
    <property type="evidence" value="ECO:0007669"/>
    <property type="project" value="UniProtKB-KW"/>
</dbReference>
<keyword evidence="3" id="KW-0808">Transferase</keyword>
<accession>A0A7S1A1K8</accession>
<dbReference type="Pfam" id="PF02353">
    <property type="entry name" value="CMAS"/>
    <property type="match status" value="1"/>
</dbReference>
<dbReference type="InterPro" id="IPR026170">
    <property type="entry name" value="FAM173A/B"/>
</dbReference>
<dbReference type="AlphaFoldDB" id="A0A7S1A1K8"/>
<name>A0A7S1A1K8_NOCSC</name>
<evidence type="ECO:0000256" key="4">
    <source>
        <dbReference type="ARBA" id="ARBA00022691"/>
    </source>
</evidence>
<sequence length="174" mass="19968">MALPCEEIPDGCYSNMGVWMDGGLAPWVPCNDDLVDEALSALQLWSGDYLVDLGCGEGKICRAAAERFGCRTMGVELDKAIVERALEKRNQMPERKHLVDIRYGDVNTMEWNEMPTCVTMFLLPEFYPKIEALLERFISAGAQLLVLKWELPGGRWRERVTEKNDGRFWIYRRC</sequence>
<dbReference type="GO" id="GO:0005739">
    <property type="term" value="C:mitochondrion"/>
    <property type="evidence" value="ECO:0007669"/>
    <property type="project" value="TreeGrafter"/>
</dbReference>
<dbReference type="EMBL" id="HBFQ01020068">
    <property type="protein sequence ID" value="CAD8839731.1"/>
    <property type="molecule type" value="Transcribed_RNA"/>
</dbReference>
<dbReference type="GO" id="GO:1905706">
    <property type="term" value="P:regulation of mitochondrial ATP synthesis coupled proton transport"/>
    <property type="evidence" value="ECO:0007669"/>
    <property type="project" value="TreeGrafter"/>
</dbReference>
<keyword evidence="2" id="KW-0489">Methyltransferase</keyword>
<reference evidence="5" key="1">
    <citation type="submission" date="2021-01" db="EMBL/GenBank/DDBJ databases">
        <authorList>
            <person name="Corre E."/>
            <person name="Pelletier E."/>
            <person name="Niang G."/>
            <person name="Scheremetjew M."/>
            <person name="Finn R."/>
            <person name="Kale V."/>
            <person name="Holt S."/>
            <person name="Cochrane G."/>
            <person name="Meng A."/>
            <person name="Brown T."/>
            <person name="Cohen L."/>
        </authorList>
    </citation>
    <scope>NUCLEOTIDE SEQUENCE</scope>
</reference>
<dbReference type="Gene3D" id="3.40.50.150">
    <property type="entry name" value="Vaccinia Virus protein VP39"/>
    <property type="match status" value="1"/>
</dbReference>
<organism evidence="5">
    <name type="scientific">Noctiluca scintillans</name>
    <name type="common">Sea sparkle</name>
    <name type="synonym">Red tide dinoflagellate</name>
    <dbReference type="NCBI Taxonomy" id="2966"/>
    <lineage>
        <taxon>Eukaryota</taxon>
        <taxon>Sar</taxon>
        <taxon>Alveolata</taxon>
        <taxon>Dinophyceae</taxon>
        <taxon>Noctilucales</taxon>
        <taxon>Noctilucaceae</taxon>
        <taxon>Noctiluca</taxon>
    </lineage>
</organism>
<evidence type="ECO:0000256" key="1">
    <source>
        <dbReference type="ARBA" id="ARBA00010633"/>
    </source>
</evidence>
<evidence type="ECO:0008006" key="6">
    <source>
        <dbReference type="Google" id="ProtNLM"/>
    </source>
</evidence>